<reference evidence="7" key="1">
    <citation type="journal article" date="2020" name="Stud. Mycol.">
        <title>101 Dothideomycetes genomes: a test case for predicting lifestyles and emergence of pathogens.</title>
        <authorList>
            <person name="Haridas S."/>
            <person name="Albert R."/>
            <person name="Binder M."/>
            <person name="Bloem J."/>
            <person name="Labutti K."/>
            <person name="Salamov A."/>
            <person name="Andreopoulos B."/>
            <person name="Baker S."/>
            <person name="Barry K."/>
            <person name="Bills G."/>
            <person name="Bluhm B."/>
            <person name="Cannon C."/>
            <person name="Castanera R."/>
            <person name="Culley D."/>
            <person name="Daum C."/>
            <person name="Ezra D."/>
            <person name="Gonzalez J."/>
            <person name="Henrissat B."/>
            <person name="Kuo A."/>
            <person name="Liang C."/>
            <person name="Lipzen A."/>
            <person name="Lutzoni F."/>
            <person name="Magnuson J."/>
            <person name="Mondo S."/>
            <person name="Nolan M."/>
            <person name="Ohm R."/>
            <person name="Pangilinan J."/>
            <person name="Park H.-J."/>
            <person name="Ramirez L."/>
            <person name="Alfaro M."/>
            <person name="Sun H."/>
            <person name="Tritt A."/>
            <person name="Yoshinaga Y."/>
            <person name="Zwiers L.-H."/>
            <person name="Turgeon B."/>
            <person name="Goodwin S."/>
            <person name="Spatafora J."/>
            <person name="Crous P."/>
            <person name="Grigoriev I."/>
        </authorList>
    </citation>
    <scope>NUCLEOTIDE SEQUENCE</scope>
    <source>
        <strain evidence="7">CBS 133067</strain>
    </source>
</reference>
<evidence type="ECO:0000259" key="5">
    <source>
        <dbReference type="Pfam" id="PF04935"/>
    </source>
</evidence>
<dbReference type="Pfam" id="PF04935">
    <property type="entry name" value="SURF6"/>
    <property type="match status" value="1"/>
</dbReference>
<dbReference type="GO" id="GO:0003677">
    <property type="term" value="F:DNA binding"/>
    <property type="evidence" value="ECO:0007669"/>
    <property type="project" value="TreeGrafter"/>
</dbReference>
<dbReference type="AlphaFoldDB" id="A0A9P4IMY3"/>
<feature type="region of interest" description="Disordered" evidence="4">
    <location>
        <begin position="352"/>
        <end position="371"/>
    </location>
</feature>
<dbReference type="Proteomes" id="UP000799772">
    <property type="component" value="Unassembled WGS sequence"/>
</dbReference>
<sequence>MGDEVEERLKSHPKAFEGLMSLIPAKLYYGEDTSDQWQRKKQTKEQKRAAQKAKRDPASQKSAKDIMDENERKRKREIGMEDEEDVYDFNEPGIEKPREGLKGTNRKNKKQKTELGEEKADQGENNAAEATEEGISEKQRKKAEKRKEKAQRKKEKADRKKERAEKKKAKQVTGKAQSEPATSEEQDTVPAQKDEPVTAAAQQPEDMDTGDMGEVDISGLQEQNHEDSASPSPAAESPRSEESAHISTSSISSILPTATANDPEKLDKPDKPDKLIIPPNFDHEALQARLQARIDALRAARKADGLDGKPARNRQELLEARRRKEEQRRASKKEARKMAKEDEIRLKAEEELARLRGSGSPSTPDIFSPPENNFSFGRIAFTDGQQVNSGLSGIMDIRKRKGPQDARTALQAAQKKHSRLSGLDDEKKADIEEKDLWLNAKKKAHGERVRDDMSLLQKALKRKQKAKAKSEKEWTDRIQGVEKGKEMKQKRREDNLQKRREEKGGKGKGKNKVVKKKGRPGFEGSFRSSVKIRTN</sequence>
<feature type="compositionally biased region" description="Basic and acidic residues" evidence="4">
    <location>
        <begin position="111"/>
        <end position="122"/>
    </location>
</feature>
<feature type="compositionally biased region" description="Basic and acidic residues" evidence="4">
    <location>
        <begin position="43"/>
        <end position="72"/>
    </location>
</feature>
<comment type="caution">
    <text evidence="7">The sequence shown here is derived from an EMBL/GenBank/DDBJ whole genome shotgun (WGS) entry which is preliminary data.</text>
</comment>
<keyword evidence="8" id="KW-1185">Reference proteome</keyword>
<dbReference type="GO" id="GO:0003723">
    <property type="term" value="F:RNA binding"/>
    <property type="evidence" value="ECO:0007669"/>
    <property type="project" value="TreeGrafter"/>
</dbReference>
<feature type="compositionally biased region" description="Basic residues" evidence="4">
    <location>
        <begin position="506"/>
        <end position="519"/>
    </location>
</feature>
<feature type="region of interest" description="Disordered" evidence="4">
    <location>
        <begin position="301"/>
        <end position="343"/>
    </location>
</feature>
<evidence type="ECO:0000259" key="6">
    <source>
        <dbReference type="Pfam" id="PF15459"/>
    </source>
</evidence>
<dbReference type="PANTHER" id="PTHR14369:SF0">
    <property type="entry name" value="SURFEIT LOCUS PROTEIN 6"/>
    <property type="match status" value="1"/>
</dbReference>
<protein>
    <submittedName>
        <fullName evidence="7">SURF6-domain-containing protein</fullName>
    </submittedName>
</protein>
<feature type="compositionally biased region" description="Basic and acidic residues" evidence="4">
    <location>
        <begin position="155"/>
        <end position="165"/>
    </location>
</feature>
<dbReference type="Pfam" id="PF15459">
    <property type="entry name" value="RRP14"/>
    <property type="match status" value="1"/>
</dbReference>
<evidence type="ECO:0000256" key="2">
    <source>
        <dbReference type="ARBA" id="ARBA00005904"/>
    </source>
</evidence>
<organism evidence="7 8">
    <name type="scientific">Rhizodiscina lignyota</name>
    <dbReference type="NCBI Taxonomy" id="1504668"/>
    <lineage>
        <taxon>Eukaryota</taxon>
        <taxon>Fungi</taxon>
        <taxon>Dikarya</taxon>
        <taxon>Ascomycota</taxon>
        <taxon>Pezizomycotina</taxon>
        <taxon>Dothideomycetes</taxon>
        <taxon>Pleosporomycetidae</taxon>
        <taxon>Aulographales</taxon>
        <taxon>Rhizodiscinaceae</taxon>
        <taxon>Rhizodiscina</taxon>
    </lineage>
</organism>
<dbReference type="GO" id="GO:0042273">
    <property type="term" value="P:ribosomal large subunit biogenesis"/>
    <property type="evidence" value="ECO:0007669"/>
    <property type="project" value="TreeGrafter"/>
</dbReference>
<evidence type="ECO:0000256" key="3">
    <source>
        <dbReference type="ARBA" id="ARBA00023242"/>
    </source>
</evidence>
<feature type="compositionally biased region" description="Acidic residues" evidence="4">
    <location>
        <begin position="205"/>
        <end position="214"/>
    </location>
</feature>
<dbReference type="PANTHER" id="PTHR14369">
    <property type="entry name" value="SURFEIT LOCUS PROTEIN 6"/>
    <property type="match status" value="1"/>
</dbReference>
<dbReference type="OrthoDB" id="444809at2759"/>
<comment type="subcellular location">
    <subcellularLocation>
        <location evidence="1">Nucleus</location>
    </subcellularLocation>
</comment>
<dbReference type="InterPro" id="IPR007019">
    <property type="entry name" value="SURF6"/>
</dbReference>
<dbReference type="GO" id="GO:0005730">
    <property type="term" value="C:nucleolus"/>
    <property type="evidence" value="ECO:0007669"/>
    <property type="project" value="TreeGrafter"/>
</dbReference>
<feature type="compositionally biased region" description="Basic and acidic residues" evidence="4">
    <location>
        <begin position="262"/>
        <end position="274"/>
    </location>
</feature>
<feature type="compositionally biased region" description="Basic residues" evidence="4">
    <location>
        <begin position="139"/>
        <end position="154"/>
    </location>
</feature>
<evidence type="ECO:0000256" key="4">
    <source>
        <dbReference type="SAM" id="MobiDB-lite"/>
    </source>
</evidence>
<evidence type="ECO:0000313" key="7">
    <source>
        <dbReference type="EMBL" id="KAF2102180.1"/>
    </source>
</evidence>
<feature type="compositionally biased region" description="Polar residues" evidence="4">
    <location>
        <begin position="359"/>
        <end position="371"/>
    </location>
</feature>
<name>A0A9P4IMY3_9PEZI</name>
<evidence type="ECO:0000256" key="1">
    <source>
        <dbReference type="ARBA" id="ARBA00004123"/>
    </source>
</evidence>
<feature type="region of interest" description="Disordered" evidence="4">
    <location>
        <begin position="460"/>
        <end position="535"/>
    </location>
</feature>
<feature type="compositionally biased region" description="Low complexity" evidence="4">
    <location>
        <begin position="245"/>
        <end position="260"/>
    </location>
</feature>
<dbReference type="GO" id="GO:0042274">
    <property type="term" value="P:ribosomal small subunit biogenesis"/>
    <property type="evidence" value="ECO:0007669"/>
    <property type="project" value="TreeGrafter"/>
</dbReference>
<feature type="compositionally biased region" description="Basic and acidic residues" evidence="4">
    <location>
        <begin position="468"/>
        <end position="505"/>
    </location>
</feature>
<comment type="similarity">
    <text evidence="2">Belongs to the SURF6 family.</text>
</comment>
<feature type="domain" description="Ribosomal RNA-processing protein 14 N-terminal" evidence="6">
    <location>
        <begin position="8"/>
        <end position="64"/>
    </location>
</feature>
<feature type="region of interest" description="Disordered" evidence="4">
    <location>
        <begin position="33"/>
        <end position="282"/>
    </location>
</feature>
<evidence type="ECO:0000313" key="8">
    <source>
        <dbReference type="Proteomes" id="UP000799772"/>
    </source>
</evidence>
<accession>A0A9P4IMY3</accession>
<gene>
    <name evidence="7" type="ORF">NA57DRAFT_73613</name>
</gene>
<feature type="domain" description="Ribosomal RNA-processing protein 14/surfeit locus protein 6 C-terminal" evidence="5">
    <location>
        <begin position="315"/>
        <end position="509"/>
    </location>
</feature>
<keyword evidence="3" id="KW-0539">Nucleus</keyword>
<dbReference type="InterPro" id="IPR029190">
    <property type="entry name" value="Rrp14/SURF6_C"/>
</dbReference>
<dbReference type="EMBL" id="ML978123">
    <property type="protein sequence ID" value="KAF2102180.1"/>
    <property type="molecule type" value="Genomic_DNA"/>
</dbReference>
<dbReference type="InterPro" id="IPR029188">
    <property type="entry name" value="Rrp14_N"/>
</dbReference>
<feature type="region of interest" description="Disordered" evidence="4">
    <location>
        <begin position="400"/>
        <end position="426"/>
    </location>
</feature>
<feature type="compositionally biased region" description="Polar residues" evidence="4">
    <location>
        <begin position="526"/>
        <end position="535"/>
    </location>
</feature>
<proteinExistence type="inferred from homology"/>